<reference evidence="2" key="2">
    <citation type="submission" date="2020-11" db="EMBL/GenBank/DDBJ databases">
        <authorList>
            <person name="McCartney M.A."/>
            <person name="Auch B."/>
            <person name="Kono T."/>
            <person name="Mallez S."/>
            <person name="Becker A."/>
            <person name="Gohl D.M."/>
            <person name="Silverstein K.A.T."/>
            <person name="Koren S."/>
            <person name="Bechman K.B."/>
            <person name="Herman A."/>
            <person name="Abrahante J.E."/>
            <person name="Garbe J."/>
        </authorList>
    </citation>
    <scope>NUCLEOTIDE SEQUENCE</scope>
    <source>
        <strain evidence="2">Duluth1</strain>
        <tissue evidence="2">Whole animal</tissue>
    </source>
</reference>
<feature type="region of interest" description="Disordered" evidence="1">
    <location>
        <begin position="144"/>
        <end position="205"/>
    </location>
</feature>
<organism evidence="2 3">
    <name type="scientific">Dreissena polymorpha</name>
    <name type="common">Zebra mussel</name>
    <name type="synonym">Mytilus polymorpha</name>
    <dbReference type="NCBI Taxonomy" id="45954"/>
    <lineage>
        <taxon>Eukaryota</taxon>
        <taxon>Metazoa</taxon>
        <taxon>Spiralia</taxon>
        <taxon>Lophotrochozoa</taxon>
        <taxon>Mollusca</taxon>
        <taxon>Bivalvia</taxon>
        <taxon>Autobranchia</taxon>
        <taxon>Heteroconchia</taxon>
        <taxon>Euheterodonta</taxon>
        <taxon>Imparidentia</taxon>
        <taxon>Neoheterodontei</taxon>
        <taxon>Myida</taxon>
        <taxon>Dreissenoidea</taxon>
        <taxon>Dreissenidae</taxon>
        <taxon>Dreissena</taxon>
    </lineage>
</organism>
<evidence type="ECO:0000256" key="1">
    <source>
        <dbReference type="SAM" id="MobiDB-lite"/>
    </source>
</evidence>
<feature type="compositionally biased region" description="Basic and acidic residues" evidence="1">
    <location>
        <begin position="194"/>
        <end position="205"/>
    </location>
</feature>
<accession>A0A9D4HPG2</accession>
<evidence type="ECO:0000313" key="3">
    <source>
        <dbReference type="Proteomes" id="UP000828390"/>
    </source>
</evidence>
<protein>
    <submittedName>
        <fullName evidence="2">Uncharacterized protein</fullName>
    </submittedName>
</protein>
<dbReference type="EMBL" id="JAIWYP010000012">
    <property type="protein sequence ID" value="KAH3726176.1"/>
    <property type="molecule type" value="Genomic_DNA"/>
</dbReference>
<dbReference type="AlphaFoldDB" id="A0A9D4HPG2"/>
<proteinExistence type="predicted"/>
<keyword evidence="3" id="KW-1185">Reference proteome</keyword>
<sequence>MCRTKKNLERKLGFLFIIGGVSKLARRPVADLNLRGPMCQQLAAMKAVHCLTLEESLCHVLALKQRPPHTSHKGLLSRVQAGPRSVEAALRHDPLVAERGGTATLLKELKGGTLLDRWHTSDEVNDVCQRLAAHLHLRDKTNSETFLSSTQEDVDYNDDADEEEEDAEEEGDFYDDDDDSCKFAGRQGVQPSSRCEEHLESEKCQ</sequence>
<feature type="compositionally biased region" description="Acidic residues" evidence="1">
    <location>
        <begin position="152"/>
        <end position="179"/>
    </location>
</feature>
<comment type="caution">
    <text evidence="2">The sequence shown here is derived from an EMBL/GenBank/DDBJ whole genome shotgun (WGS) entry which is preliminary data.</text>
</comment>
<dbReference type="Proteomes" id="UP000828390">
    <property type="component" value="Unassembled WGS sequence"/>
</dbReference>
<reference evidence="2" key="1">
    <citation type="journal article" date="2019" name="bioRxiv">
        <title>The Genome of the Zebra Mussel, Dreissena polymorpha: A Resource for Invasive Species Research.</title>
        <authorList>
            <person name="McCartney M.A."/>
            <person name="Auch B."/>
            <person name="Kono T."/>
            <person name="Mallez S."/>
            <person name="Zhang Y."/>
            <person name="Obille A."/>
            <person name="Becker A."/>
            <person name="Abrahante J.E."/>
            <person name="Garbe J."/>
            <person name="Badalamenti J.P."/>
            <person name="Herman A."/>
            <person name="Mangelson H."/>
            <person name="Liachko I."/>
            <person name="Sullivan S."/>
            <person name="Sone E.D."/>
            <person name="Koren S."/>
            <person name="Silverstein K.A.T."/>
            <person name="Beckman K.B."/>
            <person name="Gohl D.M."/>
        </authorList>
    </citation>
    <scope>NUCLEOTIDE SEQUENCE</scope>
    <source>
        <strain evidence="2">Duluth1</strain>
        <tissue evidence="2">Whole animal</tissue>
    </source>
</reference>
<evidence type="ECO:0000313" key="2">
    <source>
        <dbReference type="EMBL" id="KAH3726176.1"/>
    </source>
</evidence>
<name>A0A9D4HPG2_DREPO</name>
<gene>
    <name evidence="2" type="ORF">DPMN_052033</name>
</gene>